<evidence type="ECO:0000313" key="4">
    <source>
        <dbReference type="Proteomes" id="UP001151760"/>
    </source>
</evidence>
<dbReference type="Gene3D" id="3.30.420.10">
    <property type="entry name" value="Ribonuclease H-like superfamily/Ribonuclease H"/>
    <property type="match status" value="1"/>
</dbReference>
<evidence type="ECO:0000313" key="3">
    <source>
        <dbReference type="EMBL" id="GJS84868.1"/>
    </source>
</evidence>
<dbReference type="PANTHER" id="PTHR42648:SF32">
    <property type="entry name" value="RIBONUCLEASE H-LIKE DOMAIN, GAG-PRE-INTEGRASE DOMAIN PROTEIN-RELATED"/>
    <property type="match status" value="1"/>
</dbReference>
<evidence type="ECO:0000259" key="2">
    <source>
        <dbReference type="Pfam" id="PF25597"/>
    </source>
</evidence>
<dbReference type="Proteomes" id="UP001151760">
    <property type="component" value="Unassembled WGS sequence"/>
</dbReference>
<sequence>MSTEVQKAAETSSAVTTTDASNKRQQQPDSTSSTSTLATTVTANGNFDLSYALSWKPCQGDSLNLPDHRFRRHDASLISFQRSRIHKPHAHTQAFKVNRSNIKIVDSNLPHYQRASKSNKESSTGEIMIQVKEMMQDNDLKNSKSKDKGSRSRSQSMNEQSHYKQDKTKTRQSINVKSHIFNVIDGTEEFEERDLNIGGDYNGTQFASRHCEFYDNVGISHQTFVARTPQQNGVAEAINTTCYTQNRSLIRIRYNKTPYELMQDKKPDLSFFHVFGALCYPTNDNDDLGKLDEKDDIGIFVGYAPAKKAFRIYNKRTWKIIETIQVTFDELTAMASEQSNSGPRLHSMTPGTSSSGLISNPDNPSHVYKIKKAIYSLKPAPRAWYDMLSSFLLSQHFSKGAVDPTLFTRQAGNDLLLMSFFLGLQIFQSPRGIFINQSKYASEIVKKYGLHTTDSVDTPLLEKSKMDEDLQGKQIDATLYHGMIRSLMYLTSSRLDLIYAVCLCA</sequence>
<reference evidence="3" key="1">
    <citation type="journal article" date="2022" name="Int. J. Mol. Sci.">
        <title>Draft Genome of Tanacetum Coccineum: Genomic Comparison of Closely Related Tanacetum-Family Plants.</title>
        <authorList>
            <person name="Yamashiro T."/>
            <person name="Shiraishi A."/>
            <person name="Nakayama K."/>
            <person name="Satake H."/>
        </authorList>
    </citation>
    <scope>NUCLEOTIDE SEQUENCE</scope>
</reference>
<accession>A0ABQ4Z3Z8</accession>
<dbReference type="PANTHER" id="PTHR42648">
    <property type="entry name" value="TRANSPOSASE, PUTATIVE-RELATED"/>
    <property type="match status" value="1"/>
</dbReference>
<dbReference type="Pfam" id="PF25597">
    <property type="entry name" value="SH3_retrovirus"/>
    <property type="match status" value="1"/>
</dbReference>
<dbReference type="InterPro" id="IPR039537">
    <property type="entry name" value="Retrotran_Ty1/copia-like"/>
</dbReference>
<evidence type="ECO:0000256" key="1">
    <source>
        <dbReference type="SAM" id="MobiDB-lite"/>
    </source>
</evidence>
<dbReference type="InterPro" id="IPR057670">
    <property type="entry name" value="SH3_retrovirus"/>
</dbReference>
<feature type="region of interest" description="Disordered" evidence="1">
    <location>
        <begin position="337"/>
        <end position="356"/>
    </location>
</feature>
<feature type="compositionally biased region" description="Polar residues" evidence="1">
    <location>
        <begin position="1"/>
        <end position="29"/>
    </location>
</feature>
<comment type="caution">
    <text evidence="3">The sequence shown here is derived from an EMBL/GenBank/DDBJ whole genome shotgun (WGS) entry which is preliminary data.</text>
</comment>
<organism evidence="3 4">
    <name type="scientific">Tanacetum coccineum</name>
    <dbReference type="NCBI Taxonomy" id="301880"/>
    <lineage>
        <taxon>Eukaryota</taxon>
        <taxon>Viridiplantae</taxon>
        <taxon>Streptophyta</taxon>
        <taxon>Embryophyta</taxon>
        <taxon>Tracheophyta</taxon>
        <taxon>Spermatophyta</taxon>
        <taxon>Magnoliopsida</taxon>
        <taxon>eudicotyledons</taxon>
        <taxon>Gunneridae</taxon>
        <taxon>Pentapetalae</taxon>
        <taxon>asterids</taxon>
        <taxon>campanulids</taxon>
        <taxon>Asterales</taxon>
        <taxon>Asteraceae</taxon>
        <taxon>Asteroideae</taxon>
        <taxon>Anthemideae</taxon>
        <taxon>Anthemidinae</taxon>
        <taxon>Tanacetum</taxon>
    </lineage>
</organism>
<name>A0ABQ4Z3Z8_9ASTR</name>
<feature type="compositionally biased region" description="Basic and acidic residues" evidence="1">
    <location>
        <begin position="134"/>
        <end position="150"/>
    </location>
</feature>
<dbReference type="SUPFAM" id="SSF53098">
    <property type="entry name" value="Ribonuclease H-like"/>
    <property type="match status" value="1"/>
</dbReference>
<dbReference type="EMBL" id="BQNB010011008">
    <property type="protein sequence ID" value="GJS84868.1"/>
    <property type="molecule type" value="Genomic_DNA"/>
</dbReference>
<reference evidence="3" key="2">
    <citation type="submission" date="2022-01" db="EMBL/GenBank/DDBJ databases">
        <authorList>
            <person name="Yamashiro T."/>
            <person name="Shiraishi A."/>
            <person name="Satake H."/>
            <person name="Nakayama K."/>
        </authorList>
    </citation>
    <scope>NUCLEOTIDE SEQUENCE</scope>
</reference>
<keyword evidence="4" id="KW-1185">Reference proteome</keyword>
<feature type="domain" description="Retroviral polymerase SH3-like" evidence="2">
    <location>
        <begin position="278"/>
        <end position="337"/>
    </location>
</feature>
<protein>
    <submittedName>
        <fullName evidence="3">Uncharacterized mitochondrial protein-like protein</fullName>
    </submittedName>
</protein>
<proteinExistence type="predicted"/>
<gene>
    <name evidence="3" type="ORF">Tco_0751409</name>
</gene>
<dbReference type="InterPro" id="IPR012337">
    <property type="entry name" value="RNaseH-like_sf"/>
</dbReference>
<feature type="region of interest" description="Disordered" evidence="1">
    <location>
        <begin position="1"/>
        <end position="37"/>
    </location>
</feature>
<dbReference type="InterPro" id="IPR036397">
    <property type="entry name" value="RNaseH_sf"/>
</dbReference>
<feature type="region of interest" description="Disordered" evidence="1">
    <location>
        <begin position="134"/>
        <end position="172"/>
    </location>
</feature>